<evidence type="ECO:0000313" key="1">
    <source>
        <dbReference type="EMBL" id="KIL64751.1"/>
    </source>
</evidence>
<evidence type="ECO:0000313" key="2">
    <source>
        <dbReference type="Proteomes" id="UP000054549"/>
    </source>
</evidence>
<name>A0A0C2X650_AMAMK</name>
<dbReference type="Proteomes" id="UP000054549">
    <property type="component" value="Unassembled WGS sequence"/>
</dbReference>
<protein>
    <submittedName>
        <fullName evidence="1">Uncharacterized protein</fullName>
    </submittedName>
</protein>
<sequence length="81" mass="9117">MHSTISINSTSTAIRMRTSILIKIFNPMFIFGVYHTRAEPGMDTCPTVAEAIEQAMAPLAFPICERKILHVLVWITCADRH</sequence>
<reference evidence="1 2" key="1">
    <citation type="submission" date="2014-04" db="EMBL/GenBank/DDBJ databases">
        <title>Evolutionary Origins and Diversification of the Mycorrhizal Mutualists.</title>
        <authorList>
            <consortium name="DOE Joint Genome Institute"/>
            <consortium name="Mycorrhizal Genomics Consortium"/>
            <person name="Kohler A."/>
            <person name="Kuo A."/>
            <person name="Nagy L.G."/>
            <person name="Floudas D."/>
            <person name="Copeland A."/>
            <person name="Barry K.W."/>
            <person name="Cichocki N."/>
            <person name="Veneault-Fourrey C."/>
            <person name="LaButti K."/>
            <person name="Lindquist E.A."/>
            <person name="Lipzen A."/>
            <person name="Lundell T."/>
            <person name="Morin E."/>
            <person name="Murat C."/>
            <person name="Riley R."/>
            <person name="Ohm R."/>
            <person name="Sun H."/>
            <person name="Tunlid A."/>
            <person name="Henrissat B."/>
            <person name="Grigoriev I.V."/>
            <person name="Hibbett D.S."/>
            <person name="Martin F."/>
        </authorList>
    </citation>
    <scope>NUCLEOTIDE SEQUENCE [LARGE SCALE GENOMIC DNA]</scope>
    <source>
        <strain evidence="1 2">Koide BX008</strain>
    </source>
</reference>
<dbReference type="HOGENOM" id="CLU_2573401_0_0_1"/>
<proteinExistence type="predicted"/>
<gene>
    <name evidence="1" type="ORF">M378DRAFT_162897</name>
</gene>
<dbReference type="AlphaFoldDB" id="A0A0C2X650"/>
<dbReference type="EMBL" id="KN818247">
    <property type="protein sequence ID" value="KIL64751.1"/>
    <property type="molecule type" value="Genomic_DNA"/>
</dbReference>
<accession>A0A0C2X650</accession>
<dbReference type="InParanoid" id="A0A0C2X650"/>
<keyword evidence="2" id="KW-1185">Reference proteome</keyword>
<organism evidence="1 2">
    <name type="scientific">Amanita muscaria (strain Koide BX008)</name>
    <dbReference type="NCBI Taxonomy" id="946122"/>
    <lineage>
        <taxon>Eukaryota</taxon>
        <taxon>Fungi</taxon>
        <taxon>Dikarya</taxon>
        <taxon>Basidiomycota</taxon>
        <taxon>Agaricomycotina</taxon>
        <taxon>Agaricomycetes</taxon>
        <taxon>Agaricomycetidae</taxon>
        <taxon>Agaricales</taxon>
        <taxon>Pluteineae</taxon>
        <taxon>Amanitaceae</taxon>
        <taxon>Amanita</taxon>
    </lineage>
</organism>